<feature type="transmembrane region" description="Helical" evidence="6">
    <location>
        <begin position="232"/>
        <end position="259"/>
    </location>
</feature>
<comment type="subcellular location">
    <subcellularLocation>
        <location evidence="1">Membrane</location>
        <topology evidence="1">Multi-pass membrane protein</topology>
    </subcellularLocation>
</comment>
<accession>A0ABN8R5C6</accession>
<evidence type="ECO:0000256" key="4">
    <source>
        <dbReference type="ARBA" id="ARBA00023136"/>
    </source>
</evidence>
<feature type="transmembrane region" description="Helical" evidence="6">
    <location>
        <begin position="190"/>
        <end position="212"/>
    </location>
</feature>
<keyword evidence="2 6" id="KW-0812">Transmembrane</keyword>
<keyword evidence="4 6" id="KW-0472">Membrane</keyword>
<evidence type="ECO:0000256" key="1">
    <source>
        <dbReference type="ARBA" id="ARBA00004141"/>
    </source>
</evidence>
<feature type="transmembrane region" description="Helical" evidence="6">
    <location>
        <begin position="97"/>
        <end position="118"/>
    </location>
</feature>
<comment type="caution">
    <text evidence="7">The sequence shown here is derived from an EMBL/GenBank/DDBJ whole genome shotgun (WGS) entry which is preliminary data.</text>
</comment>
<feature type="transmembrane region" description="Helical" evidence="6">
    <location>
        <begin position="337"/>
        <end position="358"/>
    </location>
</feature>
<feature type="transmembrane region" description="Helical" evidence="6">
    <location>
        <begin position="407"/>
        <end position="430"/>
    </location>
</feature>
<keyword evidence="3 6" id="KW-1133">Transmembrane helix</keyword>
<name>A0ABN8R5C6_9CNID</name>
<dbReference type="Proteomes" id="UP001159405">
    <property type="component" value="Unassembled WGS sequence"/>
</dbReference>
<proteinExistence type="predicted"/>
<dbReference type="EMBL" id="CALNXK010000182">
    <property type="protein sequence ID" value="CAH3173536.1"/>
    <property type="molecule type" value="Genomic_DNA"/>
</dbReference>
<sequence length="432" mass="48551">MHSQVHPSETHIHVPDISHIGETYTLQPFSLDHSTVIDNLPDASQSTYRERNEQLTAYEDIYSPILRALRLFGLYFGEISLTRLPSTLSFQKRRASIWLLFCCAVLGTVWLTVGLLLISLGLEGFTDITIFFRLLGSLVGYLLAALNGTICLFVLPISQIRQSRFETFIRKLIECNAELKTLRSTSRKTVAAAGFIWITATILVITSTHFLPQLYLGSNKPWNDWNGYSITILYSFTLVLVYAVLLFPIPLYCMTCLILERLFDDFYQRTTRKIGALDIWALKEEHHRLCDVVEHASKVFSPLLFVTLSLQIPFICFTFFVAVQLNPSQESSGSEYLTLGCVILIMQSAGNIAIFLFFGARVNGKIHSVQSILEGSVVSDEDQVKLLPFIFYLNCEPRGFSVGGLVVVTKSLCFTITGVIVSYCAVMLSMPT</sequence>
<evidence type="ECO:0000256" key="2">
    <source>
        <dbReference type="ARBA" id="ARBA00022692"/>
    </source>
</evidence>
<keyword evidence="5" id="KW-0675">Receptor</keyword>
<evidence type="ECO:0000313" key="8">
    <source>
        <dbReference type="Proteomes" id="UP001159405"/>
    </source>
</evidence>
<evidence type="ECO:0000256" key="5">
    <source>
        <dbReference type="ARBA" id="ARBA00023170"/>
    </source>
</evidence>
<evidence type="ECO:0008006" key="9">
    <source>
        <dbReference type="Google" id="ProtNLM"/>
    </source>
</evidence>
<evidence type="ECO:0000256" key="3">
    <source>
        <dbReference type="ARBA" id="ARBA00022989"/>
    </source>
</evidence>
<evidence type="ECO:0000256" key="6">
    <source>
        <dbReference type="SAM" id="Phobius"/>
    </source>
</evidence>
<feature type="transmembrane region" description="Helical" evidence="6">
    <location>
        <begin position="303"/>
        <end position="325"/>
    </location>
</feature>
<gene>
    <name evidence="7" type="ORF">PLOB_00014165</name>
</gene>
<dbReference type="PANTHER" id="PTHR21421:SF29">
    <property type="entry name" value="GUSTATORY RECEPTOR 5A FOR TREHALOSE-RELATED"/>
    <property type="match status" value="1"/>
</dbReference>
<dbReference type="PANTHER" id="PTHR21421">
    <property type="entry name" value="GUSTATORY RECEPTOR"/>
    <property type="match status" value="1"/>
</dbReference>
<evidence type="ECO:0000313" key="7">
    <source>
        <dbReference type="EMBL" id="CAH3173536.1"/>
    </source>
</evidence>
<protein>
    <recommendedName>
        <fullName evidence="9">Gustatory receptor</fullName>
    </recommendedName>
</protein>
<feature type="transmembrane region" description="Helical" evidence="6">
    <location>
        <begin position="130"/>
        <end position="155"/>
    </location>
</feature>
<dbReference type="Pfam" id="PF08395">
    <property type="entry name" value="7tm_7"/>
    <property type="match status" value="1"/>
</dbReference>
<keyword evidence="8" id="KW-1185">Reference proteome</keyword>
<dbReference type="InterPro" id="IPR013604">
    <property type="entry name" value="7TM_chemorcpt"/>
</dbReference>
<reference evidence="7 8" key="1">
    <citation type="submission" date="2022-05" db="EMBL/GenBank/DDBJ databases">
        <authorList>
            <consortium name="Genoscope - CEA"/>
            <person name="William W."/>
        </authorList>
    </citation>
    <scope>NUCLEOTIDE SEQUENCE [LARGE SCALE GENOMIC DNA]</scope>
</reference>
<organism evidence="7 8">
    <name type="scientific">Porites lobata</name>
    <dbReference type="NCBI Taxonomy" id="104759"/>
    <lineage>
        <taxon>Eukaryota</taxon>
        <taxon>Metazoa</taxon>
        <taxon>Cnidaria</taxon>
        <taxon>Anthozoa</taxon>
        <taxon>Hexacorallia</taxon>
        <taxon>Scleractinia</taxon>
        <taxon>Fungiina</taxon>
        <taxon>Poritidae</taxon>
        <taxon>Porites</taxon>
    </lineage>
</organism>